<dbReference type="AlphaFoldDB" id="A0A923MMV5"/>
<accession>A0A923MMV5</accession>
<name>A0A923MMV5_9BURK</name>
<dbReference type="InterPro" id="IPR029058">
    <property type="entry name" value="AB_hydrolase_fold"/>
</dbReference>
<dbReference type="PANTHER" id="PTHR42776:SF27">
    <property type="entry name" value="DIPEPTIDYL PEPTIDASE FAMILY MEMBER 6"/>
    <property type="match status" value="1"/>
</dbReference>
<dbReference type="InterPro" id="IPR011042">
    <property type="entry name" value="6-blade_b-propeller_TolB-like"/>
</dbReference>
<reference evidence="4" key="1">
    <citation type="submission" date="2020-08" db="EMBL/GenBank/DDBJ databases">
        <title>Ramlibacter sp. USB13 16S ribosomal RNA gene genome sequencing and assembly.</title>
        <authorList>
            <person name="Kang M."/>
        </authorList>
    </citation>
    <scope>NUCLEOTIDE SEQUENCE</scope>
    <source>
        <strain evidence="4">USB13</strain>
    </source>
</reference>
<dbReference type="PANTHER" id="PTHR42776">
    <property type="entry name" value="SERINE PEPTIDASE S9 FAMILY MEMBER"/>
    <property type="match status" value="1"/>
</dbReference>
<dbReference type="Gene3D" id="3.40.50.1820">
    <property type="entry name" value="alpha/beta hydrolase"/>
    <property type="match status" value="1"/>
</dbReference>
<dbReference type="Gene3D" id="2.120.10.30">
    <property type="entry name" value="TolB, C-terminal domain"/>
    <property type="match status" value="1"/>
</dbReference>
<proteinExistence type="predicted"/>
<evidence type="ECO:0000256" key="2">
    <source>
        <dbReference type="SAM" id="SignalP"/>
    </source>
</evidence>
<dbReference type="Proteomes" id="UP000608513">
    <property type="component" value="Unassembled WGS sequence"/>
</dbReference>
<dbReference type="Pfam" id="PF00326">
    <property type="entry name" value="Peptidase_S9"/>
    <property type="match status" value="1"/>
</dbReference>
<dbReference type="RefSeq" id="WP_187074101.1">
    <property type="nucleotide sequence ID" value="NZ_JACORT010000001.1"/>
</dbReference>
<evidence type="ECO:0000259" key="3">
    <source>
        <dbReference type="Pfam" id="PF00326"/>
    </source>
</evidence>
<dbReference type="SUPFAM" id="SSF82171">
    <property type="entry name" value="DPP6 N-terminal domain-like"/>
    <property type="match status" value="1"/>
</dbReference>
<feature type="chain" id="PRO_5037495421" evidence="2">
    <location>
        <begin position="26"/>
        <end position="669"/>
    </location>
</feature>
<dbReference type="GO" id="GO:0006508">
    <property type="term" value="P:proteolysis"/>
    <property type="evidence" value="ECO:0007669"/>
    <property type="project" value="InterPro"/>
</dbReference>
<dbReference type="InterPro" id="IPR001375">
    <property type="entry name" value="Peptidase_S9_cat"/>
</dbReference>
<evidence type="ECO:0000313" key="4">
    <source>
        <dbReference type="EMBL" id="MBC5781334.1"/>
    </source>
</evidence>
<dbReference type="SUPFAM" id="SSF53474">
    <property type="entry name" value="alpha/beta-Hydrolases"/>
    <property type="match status" value="1"/>
</dbReference>
<organism evidence="4 5">
    <name type="scientific">Ramlibacter cellulosilyticus</name>
    <dbReference type="NCBI Taxonomy" id="2764187"/>
    <lineage>
        <taxon>Bacteria</taxon>
        <taxon>Pseudomonadati</taxon>
        <taxon>Pseudomonadota</taxon>
        <taxon>Betaproteobacteria</taxon>
        <taxon>Burkholderiales</taxon>
        <taxon>Comamonadaceae</taxon>
        <taxon>Ramlibacter</taxon>
    </lineage>
</organism>
<evidence type="ECO:0000313" key="5">
    <source>
        <dbReference type="Proteomes" id="UP000608513"/>
    </source>
</evidence>
<gene>
    <name evidence="4" type="ORF">H8N03_00160</name>
</gene>
<feature type="signal peptide" evidence="2">
    <location>
        <begin position="1"/>
        <end position="25"/>
    </location>
</feature>
<dbReference type="GO" id="GO:0004252">
    <property type="term" value="F:serine-type endopeptidase activity"/>
    <property type="evidence" value="ECO:0007669"/>
    <property type="project" value="TreeGrafter"/>
</dbReference>
<keyword evidence="2" id="KW-0732">Signal</keyword>
<comment type="caution">
    <text evidence="4">The sequence shown here is derived from an EMBL/GenBank/DDBJ whole genome shotgun (WGS) entry which is preliminary data.</text>
</comment>
<sequence>MRRTAFLWLATLTLLAGCATPPRHPALAGAEAAGTLPPLVPMRRFVANIDYAGGYSLSPDGAQLVWSQAVGTDSGLAVRAVHGGTVRTFATGFLARPVGPIYTWLPDSRHIVYLKDLRGDENTHLHVFDSSRDFAPWAVTPWPGVRSHFVAHGAPGSAKFFFASNRRDRSTLDLYEADAEARSIREVARSDGKVLNWFVGTDNQLAARFRQLQPQDGSDGAFEVLEADGRWRTVKLAGGWDSLWIHRVDRQAGKAWAMSNLGRERNALVEIDLATGAEKVLAAHGEVDLQFAYYPRTRGAPVGYFADAGYPTANWLDTALGAETERAVQRAMERGWIPERPRFVRPQSASDDGQRWVMRAIGDFDDAELLLDRATGEVARLDRPEPEKRELLSREEPYAFTTSDGRKVHGYLVRPRGVDKPAPMVVVIHGGPWVRDSWQSAWFTSTQMLANRGYAVLNVNYRGSWGYGRDFMMAAKRAYATRLQQDIAEAAQWAVDRGYADPTRMAVLGASFGGYSTLMQLARKDHDWRCGVDIVGVANWARVIENWPPFWRNRHMFHAFYGDPAVPAERAEMLANSPVSHLDRITAPLLVIHGANDIRVLRQDSDDVVAGLRALGRPVEYLSFPDEGHAVRRWRNRMEMWRRVEDTLAACLGGRSAGWDFYEIMPPSQ</sequence>
<dbReference type="PROSITE" id="PS51257">
    <property type="entry name" value="PROKAR_LIPOPROTEIN"/>
    <property type="match status" value="1"/>
</dbReference>
<keyword evidence="5" id="KW-1185">Reference proteome</keyword>
<protein>
    <submittedName>
        <fullName evidence="4">S9 family peptidase</fullName>
    </submittedName>
</protein>
<dbReference type="EMBL" id="JACORT010000001">
    <property type="protein sequence ID" value="MBC5781334.1"/>
    <property type="molecule type" value="Genomic_DNA"/>
</dbReference>
<evidence type="ECO:0000256" key="1">
    <source>
        <dbReference type="ARBA" id="ARBA00022801"/>
    </source>
</evidence>
<feature type="domain" description="Peptidase S9 prolyl oligopeptidase catalytic" evidence="3">
    <location>
        <begin position="445"/>
        <end position="653"/>
    </location>
</feature>
<keyword evidence="1" id="KW-0378">Hydrolase</keyword>